<comment type="caution">
    <text evidence="8">The sequence shown here is derived from an EMBL/GenBank/DDBJ whole genome shotgun (WGS) entry which is preliminary data.</text>
</comment>
<keyword evidence="3" id="KW-1003">Cell membrane</keyword>
<dbReference type="AlphaFoldDB" id="A0A166EUS8"/>
<dbReference type="GO" id="GO:0005886">
    <property type="term" value="C:plasma membrane"/>
    <property type="evidence" value="ECO:0007669"/>
    <property type="project" value="UniProtKB-SubCell"/>
</dbReference>
<evidence type="ECO:0000256" key="4">
    <source>
        <dbReference type="ARBA" id="ARBA00022692"/>
    </source>
</evidence>
<keyword evidence="5 7" id="KW-1133">Transmembrane helix</keyword>
<evidence type="ECO:0000256" key="7">
    <source>
        <dbReference type="SAM" id="Phobius"/>
    </source>
</evidence>
<organism evidence="8 9">
    <name type="scientific">Methanobrevibacter filiformis</name>
    <dbReference type="NCBI Taxonomy" id="55758"/>
    <lineage>
        <taxon>Archaea</taxon>
        <taxon>Methanobacteriati</taxon>
        <taxon>Methanobacteriota</taxon>
        <taxon>Methanomada group</taxon>
        <taxon>Methanobacteria</taxon>
        <taxon>Methanobacteriales</taxon>
        <taxon>Methanobacteriaceae</taxon>
        <taxon>Methanobrevibacter</taxon>
    </lineage>
</organism>
<gene>
    <name evidence="8" type="ORF">MBFIL_04050</name>
</gene>
<accession>A0A166EUS8</accession>
<evidence type="ECO:0000256" key="5">
    <source>
        <dbReference type="ARBA" id="ARBA00022989"/>
    </source>
</evidence>
<comment type="subcellular location">
    <subcellularLocation>
        <location evidence="1">Cell membrane</location>
        <topology evidence="1">Multi-pass membrane protein</topology>
    </subcellularLocation>
</comment>
<keyword evidence="4 7" id="KW-0812">Transmembrane</keyword>
<keyword evidence="9" id="KW-1185">Reference proteome</keyword>
<dbReference type="NCBIfam" id="TIGR00374">
    <property type="entry name" value="flippase-like domain"/>
    <property type="match status" value="1"/>
</dbReference>
<feature type="transmembrane region" description="Helical" evidence="7">
    <location>
        <begin position="272"/>
        <end position="291"/>
    </location>
</feature>
<evidence type="ECO:0008006" key="10">
    <source>
        <dbReference type="Google" id="ProtNLM"/>
    </source>
</evidence>
<evidence type="ECO:0000256" key="3">
    <source>
        <dbReference type="ARBA" id="ARBA00022475"/>
    </source>
</evidence>
<feature type="transmembrane region" description="Helical" evidence="7">
    <location>
        <begin position="135"/>
        <end position="158"/>
    </location>
</feature>
<dbReference type="PANTHER" id="PTHR39087:SF2">
    <property type="entry name" value="UPF0104 MEMBRANE PROTEIN MJ1595"/>
    <property type="match status" value="1"/>
</dbReference>
<evidence type="ECO:0000256" key="6">
    <source>
        <dbReference type="ARBA" id="ARBA00023136"/>
    </source>
</evidence>
<dbReference type="InterPro" id="IPR022791">
    <property type="entry name" value="L-PG_synthase/AglD"/>
</dbReference>
<keyword evidence="6 7" id="KW-0472">Membrane</keyword>
<protein>
    <recommendedName>
        <fullName evidence="10">Phosphatidylglycerol lysyltransferase</fullName>
    </recommendedName>
</protein>
<evidence type="ECO:0000256" key="2">
    <source>
        <dbReference type="ARBA" id="ARBA00011061"/>
    </source>
</evidence>
<evidence type="ECO:0000256" key="1">
    <source>
        <dbReference type="ARBA" id="ARBA00004651"/>
    </source>
</evidence>
<comment type="similarity">
    <text evidence="2">Belongs to the UPF0104 family.</text>
</comment>
<feature type="transmembrane region" description="Helical" evidence="7">
    <location>
        <begin position="112"/>
        <end position="129"/>
    </location>
</feature>
<evidence type="ECO:0000313" key="8">
    <source>
        <dbReference type="EMBL" id="KZX17034.1"/>
    </source>
</evidence>
<feature type="transmembrane region" description="Helical" evidence="7">
    <location>
        <begin position="22"/>
        <end position="41"/>
    </location>
</feature>
<dbReference type="EMBL" id="LWMT01000053">
    <property type="protein sequence ID" value="KZX17034.1"/>
    <property type="molecule type" value="Genomic_DNA"/>
</dbReference>
<sequence length="351" mass="39035">MGVMIYFIGIDKIVDALKLANFWYIILAIVVQIITYFLFALRWNIINKTANISVSLKKLVLITLTGLGVNNITPSGRGGGEPVRAYILSKDTNEPFESTFATVVADRSLDTIPFLILAILTIVLMIMNFSLNTWIIVLLIASVIIITLASVILIYMSINQAIAEKVMVFILKIVRFFYKKDPEILEKRIMDAISGFQGTMRVMLKDKNVLYKALPISLLLWLSEIFRVYLVFLAFGSSVSPLVIAEVFIISCLVGMIPLLPGGLGAVDGLMILLFSSAGISPSISAAATVIERLISFWMTTIVGLIILSYYGYSVSEKIQISNKGEEEVLDEFAHHSEDIKELFDDKNNEK</sequence>
<reference evidence="8 9" key="1">
    <citation type="submission" date="2016-04" db="EMBL/GenBank/DDBJ databases">
        <title>Genome sequence of Methanobrevibacter filiformis DSM 11501.</title>
        <authorList>
            <person name="Poehlein A."/>
            <person name="Seedorf H."/>
            <person name="Daniel R."/>
        </authorList>
    </citation>
    <scope>NUCLEOTIDE SEQUENCE [LARGE SCALE GENOMIC DNA]</scope>
    <source>
        <strain evidence="8 9">DSM 11501</strain>
    </source>
</reference>
<evidence type="ECO:0000313" key="9">
    <source>
        <dbReference type="Proteomes" id="UP000077066"/>
    </source>
</evidence>
<feature type="transmembrane region" description="Helical" evidence="7">
    <location>
        <begin position="297"/>
        <end position="313"/>
    </location>
</feature>
<feature type="transmembrane region" description="Helical" evidence="7">
    <location>
        <begin position="209"/>
        <end position="235"/>
    </location>
</feature>
<feature type="transmembrane region" description="Helical" evidence="7">
    <location>
        <begin position="241"/>
        <end position="260"/>
    </location>
</feature>
<proteinExistence type="inferred from homology"/>
<dbReference type="PANTHER" id="PTHR39087">
    <property type="entry name" value="UPF0104 MEMBRANE PROTEIN MJ1595"/>
    <property type="match status" value="1"/>
</dbReference>
<dbReference type="Pfam" id="PF03706">
    <property type="entry name" value="LPG_synthase_TM"/>
    <property type="match status" value="1"/>
</dbReference>
<name>A0A166EUS8_9EURY</name>
<dbReference type="Proteomes" id="UP000077066">
    <property type="component" value="Unassembled WGS sequence"/>
</dbReference>
<dbReference type="STRING" id="55758.MBFIL_04050"/>
<dbReference type="PATRIC" id="fig|55758.3.peg.454"/>